<protein>
    <recommendedName>
        <fullName evidence="8">TolC family protein</fullName>
    </recommendedName>
</protein>
<evidence type="ECO:0000256" key="4">
    <source>
        <dbReference type="ARBA" id="ARBA00022692"/>
    </source>
</evidence>
<reference evidence="7" key="1">
    <citation type="journal article" date="2014" name="Front. Microbiol.">
        <title>High frequency of phylogenetically diverse reductive dehalogenase-homologous genes in deep subseafloor sedimentary metagenomes.</title>
        <authorList>
            <person name="Kawai M."/>
            <person name="Futagami T."/>
            <person name="Toyoda A."/>
            <person name="Takaki Y."/>
            <person name="Nishi S."/>
            <person name="Hori S."/>
            <person name="Arai W."/>
            <person name="Tsubouchi T."/>
            <person name="Morono Y."/>
            <person name="Uchiyama I."/>
            <person name="Ito T."/>
            <person name="Fujiyama A."/>
            <person name="Inagaki F."/>
            <person name="Takami H."/>
        </authorList>
    </citation>
    <scope>NUCLEOTIDE SEQUENCE</scope>
    <source>
        <strain evidence="7">Expedition CK06-06</strain>
    </source>
</reference>
<dbReference type="SUPFAM" id="SSF56954">
    <property type="entry name" value="Outer membrane efflux proteins (OEP)"/>
    <property type="match status" value="1"/>
</dbReference>
<comment type="subcellular location">
    <subcellularLocation>
        <location evidence="1">Cell outer membrane</location>
    </subcellularLocation>
</comment>
<evidence type="ECO:0008006" key="8">
    <source>
        <dbReference type="Google" id="ProtNLM"/>
    </source>
</evidence>
<evidence type="ECO:0000256" key="1">
    <source>
        <dbReference type="ARBA" id="ARBA00004442"/>
    </source>
</evidence>
<dbReference type="GO" id="GO:0009279">
    <property type="term" value="C:cell outer membrane"/>
    <property type="evidence" value="ECO:0007669"/>
    <property type="project" value="UniProtKB-SubCell"/>
</dbReference>
<dbReference type="GO" id="GO:0015562">
    <property type="term" value="F:efflux transmembrane transporter activity"/>
    <property type="evidence" value="ECO:0007669"/>
    <property type="project" value="InterPro"/>
</dbReference>
<evidence type="ECO:0000313" key="7">
    <source>
        <dbReference type="EMBL" id="GAG38461.1"/>
    </source>
</evidence>
<evidence type="ECO:0000256" key="3">
    <source>
        <dbReference type="ARBA" id="ARBA00022452"/>
    </source>
</evidence>
<dbReference type="Gene3D" id="1.20.1600.10">
    <property type="entry name" value="Outer membrane efflux proteins (OEP)"/>
    <property type="match status" value="1"/>
</dbReference>
<dbReference type="InterPro" id="IPR003423">
    <property type="entry name" value="OMP_efflux"/>
</dbReference>
<proteinExistence type="predicted"/>
<sequence>MTRKISIFLGILFFLILKSSPILASDVLTLKESIKIAIERSLSLKSAEEEIKARESEVLSSKAGFFPKLSTSYSYTRLDDDTVNNAKYTTYPYNPATGTYFLKNVSPLKPNTYEFNITGTQPLFTGWALTISRDLASLGVDTAKIQKETVIQDLVLNVK</sequence>
<dbReference type="GO" id="GO:0015288">
    <property type="term" value="F:porin activity"/>
    <property type="evidence" value="ECO:0007669"/>
    <property type="project" value="TreeGrafter"/>
</dbReference>
<feature type="non-terminal residue" evidence="7">
    <location>
        <position position="159"/>
    </location>
</feature>
<keyword evidence="5" id="KW-0472">Membrane</keyword>
<dbReference type="AlphaFoldDB" id="X0YP36"/>
<gene>
    <name evidence="7" type="ORF">S01H1_69245</name>
</gene>
<evidence type="ECO:0000256" key="6">
    <source>
        <dbReference type="ARBA" id="ARBA00023237"/>
    </source>
</evidence>
<dbReference type="InterPro" id="IPR051906">
    <property type="entry name" value="TolC-like"/>
</dbReference>
<dbReference type="PANTHER" id="PTHR30026:SF20">
    <property type="entry name" value="OUTER MEMBRANE PROTEIN TOLC"/>
    <property type="match status" value="1"/>
</dbReference>
<dbReference type="EMBL" id="BARS01045961">
    <property type="protein sequence ID" value="GAG38461.1"/>
    <property type="molecule type" value="Genomic_DNA"/>
</dbReference>
<keyword evidence="6" id="KW-0998">Cell outer membrane</keyword>
<keyword evidence="3" id="KW-1134">Transmembrane beta strand</keyword>
<evidence type="ECO:0000256" key="5">
    <source>
        <dbReference type="ARBA" id="ARBA00023136"/>
    </source>
</evidence>
<dbReference type="GO" id="GO:1990281">
    <property type="term" value="C:efflux pump complex"/>
    <property type="evidence" value="ECO:0007669"/>
    <property type="project" value="TreeGrafter"/>
</dbReference>
<dbReference type="PANTHER" id="PTHR30026">
    <property type="entry name" value="OUTER MEMBRANE PROTEIN TOLC"/>
    <property type="match status" value="1"/>
</dbReference>
<organism evidence="7">
    <name type="scientific">marine sediment metagenome</name>
    <dbReference type="NCBI Taxonomy" id="412755"/>
    <lineage>
        <taxon>unclassified sequences</taxon>
        <taxon>metagenomes</taxon>
        <taxon>ecological metagenomes</taxon>
    </lineage>
</organism>
<comment type="caution">
    <text evidence="7">The sequence shown here is derived from an EMBL/GenBank/DDBJ whole genome shotgun (WGS) entry which is preliminary data.</text>
</comment>
<accession>X0YP36</accession>
<keyword evidence="2" id="KW-0813">Transport</keyword>
<keyword evidence="4" id="KW-0812">Transmembrane</keyword>
<name>X0YP36_9ZZZZ</name>
<evidence type="ECO:0000256" key="2">
    <source>
        <dbReference type="ARBA" id="ARBA00022448"/>
    </source>
</evidence>
<dbReference type="Pfam" id="PF02321">
    <property type="entry name" value="OEP"/>
    <property type="match status" value="1"/>
</dbReference>